<name>A0A397G240_9GLOM</name>
<evidence type="ECO:0000256" key="6">
    <source>
        <dbReference type="ARBA" id="ARBA00022968"/>
    </source>
</evidence>
<keyword evidence="6" id="KW-0735">Signal-anchor</keyword>
<organism evidence="10 11">
    <name type="scientific">Diversispora epigaea</name>
    <dbReference type="NCBI Taxonomy" id="1348612"/>
    <lineage>
        <taxon>Eukaryota</taxon>
        <taxon>Fungi</taxon>
        <taxon>Fungi incertae sedis</taxon>
        <taxon>Mucoromycota</taxon>
        <taxon>Glomeromycotina</taxon>
        <taxon>Glomeromycetes</taxon>
        <taxon>Diversisporales</taxon>
        <taxon>Diversisporaceae</taxon>
        <taxon>Diversispora</taxon>
    </lineage>
</organism>
<keyword evidence="8" id="KW-0333">Golgi apparatus</keyword>
<keyword evidence="4" id="KW-0808">Transferase</keyword>
<dbReference type="InterPro" id="IPR002659">
    <property type="entry name" value="Glyco_trans_31"/>
</dbReference>
<sequence length="206" mass="24117">MKHANIINPNLGISVVLASDALVPEEYNIPTLDYKQIPSENYQNLSLKVFEIFKIVWKNYGSRYDYFMKADDDVFIKIEKLSKTFFNTNSDLYDSESIEYFGYPDPYQKLMCWGGPGYIISRGTLRLIYPYLEFCENEFHYGEDISLYQCIEYVTKLLNKTSEFKGCQHLHNQSGWNFGNAITVHSLKPGNNITMRDLEERYGREN</sequence>
<evidence type="ECO:0008006" key="12">
    <source>
        <dbReference type="Google" id="ProtNLM"/>
    </source>
</evidence>
<dbReference type="Gene3D" id="3.90.550.50">
    <property type="match status" value="1"/>
</dbReference>
<dbReference type="GO" id="GO:0000139">
    <property type="term" value="C:Golgi membrane"/>
    <property type="evidence" value="ECO:0007669"/>
    <property type="project" value="UniProtKB-SubCell"/>
</dbReference>
<evidence type="ECO:0000313" key="11">
    <source>
        <dbReference type="Proteomes" id="UP000266861"/>
    </source>
</evidence>
<evidence type="ECO:0000256" key="7">
    <source>
        <dbReference type="ARBA" id="ARBA00022989"/>
    </source>
</evidence>
<evidence type="ECO:0000256" key="2">
    <source>
        <dbReference type="ARBA" id="ARBA00006462"/>
    </source>
</evidence>
<proteinExistence type="inferred from homology"/>
<evidence type="ECO:0000256" key="8">
    <source>
        <dbReference type="ARBA" id="ARBA00023034"/>
    </source>
</evidence>
<evidence type="ECO:0000256" key="5">
    <source>
        <dbReference type="ARBA" id="ARBA00022692"/>
    </source>
</evidence>
<gene>
    <name evidence="10" type="ORF">Glove_979g4</name>
</gene>
<dbReference type="STRING" id="1348612.A0A397G240"/>
<dbReference type="AlphaFoldDB" id="A0A397G240"/>
<evidence type="ECO:0000313" key="10">
    <source>
        <dbReference type="EMBL" id="RHZ43608.1"/>
    </source>
</evidence>
<evidence type="ECO:0000256" key="9">
    <source>
        <dbReference type="ARBA" id="ARBA00023136"/>
    </source>
</evidence>
<dbReference type="InterPro" id="IPR026050">
    <property type="entry name" value="C1GALT1/C1GALT1_chp1"/>
</dbReference>
<keyword evidence="5" id="KW-0812">Transmembrane</keyword>
<dbReference type="EMBL" id="PQFF01000646">
    <property type="protein sequence ID" value="RHZ43608.1"/>
    <property type="molecule type" value="Genomic_DNA"/>
</dbReference>
<dbReference type="GO" id="GO:0016758">
    <property type="term" value="F:hexosyltransferase activity"/>
    <property type="evidence" value="ECO:0007669"/>
    <property type="project" value="InterPro"/>
</dbReference>
<protein>
    <recommendedName>
        <fullName evidence="12">Hexosyltransferase</fullName>
    </recommendedName>
</protein>
<keyword evidence="3" id="KW-0328">Glycosyltransferase</keyword>
<reference evidence="10 11" key="1">
    <citation type="submission" date="2018-08" db="EMBL/GenBank/DDBJ databases">
        <title>Genome and evolution of the arbuscular mycorrhizal fungus Diversispora epigaea (formerly Glomus versiforme) and its bacterial endosymbionts.</title>
        <authorList>
            <person name="Sun X."/>
            <person name="Fei Z."/>
            <person name="Harrison M."/>
        </authorList>
    </citation>
    <scope>NUCLEOTIDE SEQUENCE [LARGE SCALE GENOMIC DNA]</scope>
    <source>
        <strain evidence="10 11">IT104</strain>
    </source>
</reference>
<evidence type="ECO:0000256" key="1">
    <source>
        <dbReference type="ARBA" id="ARBA00004323"/>
    </source>
</evidence>
<dbReference type="OrthoDB" id="661148at2759"/>
<comment type="caution">
    <text evidence="10">The sequence shown here is derived from an EMBL/GenBank/DDBJ whole genome shotgun (WGS) entry which is preliminary data.</text>
</comment>
<dbReference type="Proteomes" id="UP000266861">
    <property type="component" value="Unassembled WGS sequence"/>
</dbReference>
<comment type="subcellular location">
    <subcellularLocation>
        <location evidence="1">Golgi apparatus membrane</location>
        <topology evidence="1">Single-pass type II membrane protein</topology>
    </subcellularLocation>
</comment>
<evidence type="ECO:0000256" key="4">
    <source>
        <dbReference type="ARBA" id="ARBA00022679"/>
    </source>
</evidence>
<dbReference type="Pfam" id="PF01762">
    <property type="entry name" value="Galactosyl_T"/>
    <property type="match status" value="1"/>
</dbReference>
<dbReference type="PANTHER" id="PTHR23033">
    <property type="entry name" value="BETA1,3-GALACTOSYLTRANSFERASE"/>
    <property type="match status" value="1"/>
</dbReference>
<keyword evidence="7" id="KW-1133">Transmembrane helix</keyword>
<accession>A0A397G240</accession>
<comment type="similarity">
    <text evidence="2">Belongs to the glycosyltransferase 31 family. Beta3-Gal-T subfamily.</text>
</comment>
<keyword evidence="9" id="KW-0472">Membrane</keyword>
<evidence type="ECO:0000256" key="3">
    <source>
        <dbReference type="ARBA" id="ARBA00022676"/>
    </source>
</evidence>
<keyword evidence="11" id="KW-1185">Reference proteome</keyword>